<evidence type="ECO:0000256" key="2">
    <source>
        <dbReference type="ARBA" id="ARBA00022884"/>
    </source>
</evidence>
<name>I4EMU3_9BACT</name>
<dbReference type="OrthoDB" id="9790002at2"/>
<dbReference type="AlphaFoldDB" id="I4EMU3"/>
<evidence type="ECO:0000256" key="4">
    <source>
        <dbReference type="ARBA" id="ARBA00023274"/>
    </source>
</evidence>
<dbReference type="Proteomes" id="UP000004221">
    <property type="component" value="Unassembled WGS sequence"/>
</dbReference>
<dbReference type="InterPro" id="IPR020930">
    <property type="entry name" value="Ribosomal_uL5_bac-type"/>
</dbReference>
<evidence type="ECO:0000313" key="8">
    <source>
        <dbReference type="Proteomes" id="UP000004221"/>
    </source>
</evidence>
<dbReference type="InterPro" id="IPR020056">
    <property type="entry name" value="Rbsml_bL25/Gln-tRNA_synth_N"/>
</dbReference>
<dbReference type="PANTHER" id="PTHR33284:SF1">
    <property type="entry name" value="RIBOSOMAL PROTEIN L25_GLN-TRNA SYNTHETASE, ANTI-CODON-BINDING DOMAIN-CONTAINING PROTEIN"/>
    <property type="match status" value="1"/>
</dbReference>
<organism evidence="7 8">
    <name type="scientific">Nitrolancea hollandica Lb</name>
    <dbReference type="NCBI Taxonomy" id="1129897"/>
    <lineage>
        <taxon>Bacteria</taxon>
        <taxon>Pseudomonadati</taxon>
        <taxon>Thermomicrobiota</taxon>
        <taxon>Thermomicrobia</taxon>
        <taxon>Sphaerobacterales</taxon>
        <taxon>Sphaerobacterineae</taxon>
        <taxon>Sphaerobacteraceae</taxon>
        <taxon>Nitrolancea</taxon>
    </lineage>
</organism>
<dbReference type="GO" id="GO:0022625">
    <property type="term" value="C:cytosolic large ribosomal subunit"/>
    <property type="evidence" value="ECO:0007669"/>
    <property type="project" value="TreeGrafter"/>
</dbReference>
<comment type="caution">
    <text evidence="7">The sequence shown here is derived from an EMBL/GenBank/DDBJ whole genome shotgun (WGS) entry which is preliminary data.</text>
</comment>
<dbReference type="RefSeq" id="WP_008481474.1">
    <property type="nucleotide sequence ID" value="NZ_CAGS01000621.1"/>
</dbReference>
<evidence type="ECO:0000256" key="1">
    <source>
        <dbReference type="ARBA" id="ARBA00022730"/>
    </source>
</evidence>
<dbReference type="GO" id="GO:0003735">
    <property type="term" value="F:structural constituent of ribosome"/>
    <property type="evidence" value="ECO:0007669"/>
    <property type="project" value="InterPro"/>
</dbReference>
<keyword evidence="4" id="KW-0687">Ribonucleoprotein</keyword>
<accession>I4EMU3</accession>
<reference evidence="7 8" key="1">
    <citation type="journal article" date="2012" name="ISME J.">
        <title>Nitrification expanded: discovery, physiology and genomics of a nitrite-oxidizing bacterium from the phylum Chloroflexi.</title>
        <authorList>
            <person name="Sorokin D.Y."/>
            <person name="Lucker S."/>
            <person name="Vejmelkova D."/>
            <person name="Kostrikina N.A."/>
            <person name="Kleerebezem R."/>
            <person name="Rijpstra W.I."/>
            <person name="Damste J.S."/>
            <person name="Le Paslier D."/>
            <person name="Muyzer G."/>
            <person name="Wagner M."/>
            <person name="van Loosdrecht M.C."/>
            <person name="Daims H."/>
        </authorList>
    </citation>
    <scope>NUCLEOTIDE SEQUENCE [LARGE SCALE GENOMIC DNA]</scope>
    <source>
        <strain evidence="8">none</strain>
    </source>
</reference>
<dbReference type="GO" id="GO:0006412">
    <property type="term" value="P:translation"/>
    <property type="evidence" value="ECO:0007669"/>
    <property type="project" value="InterPro"/>
</dbReference>
<sequence>MAEHATLTARPRTIIGKQVRGLRRSGRLPGIIYGPGIAIPQPVSVDTYDFEHLFRRVRTTNPVELTVNGERHLVFIRRVERDPVRQEILNVEFYAPSPA</sequence>
<dbReference type="GO" id="GO:0008097">
    <property type="term" value="F:5S rRNA binding"/>
    <property type="evidence" value="ECO:0007669"/>
    <property type="project" value="TreeGrafter"/>
</dbReference>
<dbReference type="EMBL" id="CAGS01000621">
    <property type="protein sequence ID" value="CCF86006.1"/>
    <property type="molecule type" value="Genomic_DNA"/>
</dbReference>
<dbReference type="InterPro" id="IPR029751">
    <property type="entry name" value="Ribosomal_L25_dom"/>
</dbReference>
<protein>
    <recommendedName>
        <fullName evidence="5">50S ribosomal protein L25</fullName>
    </recommendedName>
</protein>
<evidence type="ECO:0000256" key="3">
    <source>
        <dbReference type="ARBA" id="ARBA00022980"/>
    </source>
</evidence>
<dbReference type="CDD" id="cd00495">
    <property type="entry name" value="Ribosomal_L25_TL5_CTC"/>
    <property type="match status" value="1"/>
</dbReference>
<dbReference type="SUPFAM" id="SSF50715">
    <property type="entry name" value="Ribosomal protein L25-like"/>
    <property type="match status" value="1"/>
</dbReference>
<evidence type="ECO:0000256" key="5">
    <source>
        <dbReference type="ARBA" id="ARBA00035479"/>
    </source>
</evidence>
<proteinExistence type="predicted"/>
<evidence type="ECO:0000313" key="7">
    <source>
        <dbReference type="EMBL" id="CCF86006.1"/>
    </source>
</evidence>
<keyword evidence="1" id="KW-0699">rRNA-binding</keyword>
<dbReference type="InterPro" id="IPR011035">
    <property type="entry name" value="Ribosomal_bL25/Gln-tRNA_synth"/>
</dbReference>
<evidence type="ECO:0000259" key="6">
    <source>
        <dbReference type="Pfam" id="PF01386"/>
    </source>
</evidence>
<dbReference type="Gene3D" id="2.40.240.10">
    <property type="entry name" value="Ribosomal Protein L25, Chain P"/>
    <property type="match status" value="1"/>
</dbReference>
<keyword evidence="8" id="KW-1185">Reference proteome</keyword>
<keyword evidence="3 7" id="KW-0689">Ribosomal protein</keyword>
<feature type="domain" description="Large ribosomal subunit protein bL25 L25" evidence="6">
    <location>
        <begin position="7"/>
        <end position="93"/>
    </location>
</feature>
<gene>
    <name evidence="7" type="ORF">NITHO_6580002</name>
</gene>
<dbReference type="PANTHER" id="PTHR33284">
    <property type="entry name" value="RIBOSOMAL PROTEIN L25/GLN-TRNA SYNTHETASE, ANTI-CODON-BINDING DOMAIN-CONTAINING PROTEIN"/>
    <property type="match status" value="1"/>
</dbReference>
<dbReference type="Pfam" id="PF01386">
    <property type="entry name" value="Ribosomal_L25p"/>
    <property type="match status" value="1"/>
</dbReference>
<keyword evidence="2" id="KW-0694">RNA-binding</keyword>